<accession>F1T7J5</accession>
<dbReference type="RefSeq" id="WP_004616134.1">
    <property type="nucleotide sequence ID" value="NZ_ACXX02000001.1"/>
</dbReference>
<protein>
    <submittedName>
        <fullName evidence="7">UbiA prenyltransferase</fullName>
    </submittedName>
</protein>
<keyword evidence="3 6" id="KW-0812">Transmembrane</keyword>
<evidence type="ECO:0000313" key="7">
    <source>
        <dbReference type="EMBL" id="EGD49443.1"/>
    </source>
</evidence>
<feature type="transmembrane region" description="Helical" evidence="6">
    <location>
        <begin position="171"/>
        <end position="194"/>
    </location>
</feature>
<dbReference type="OrthoDB" id="9767568at2"/>
<dbReference type="CDD" id="cd13962">
    <property type="entry name" value="PT_UbiA_UBIAD1"/>
    <property type="match status" value="1"/>
</dbReference>
<feature type="transmembrane region" description="Helical" evidence="6">
    <location>
        <begin position="132"/>
        <end position="151"/>
    </location>
</feature>
<evidence type="ECO:0000256" key="6">
    <source>
        <dbReference type="SAM" id="Phobius"/>
    </source>
</evidence>
<reference evidence="7" key="2">
    <citation type="submission" date="2011-01" db="EMBL/GenBank/DDBJ databases">
        <title>The Non-contiguous Finished genome of Clostridium papyrosolvens.</title>
        <authorList>
            <person name="Lucas S."/>
            <person name="Copeland A."/>
            <person name="Lapidus A."/>
            <person name="Cheng J.-F."/>
            <person name="Goodwin L."/>
            <person name="Pitluck S."/>
            <person name="Misra M."/>
            <person name="Chertkov O."/>
            <person name="Detter J.C."/>
            <person name="Han C."/>
            <person name="Tapia R."/>
            <person name="Land M."/>
            <person name="Hauser L."/>
            <person name="Kyrpides N."/>
            <person name="Ivanova N."/>
            <person name="Pagani I."/>
            <person name="Mouttaki H."/>
            <person name="He Z."/>
            <person name="Zhou J."/>
            <person name="Hemme C.L."/>
            <person name="Woyke T."/>
        </authorList>
    </citation>
    <scope>NUCLEOTIDE SEQUENCE [LARGE SCALE GENOMIC DNA]</scope>
    <source>
        <strain evidence="7">DSM 2782</strain>
    </source>
</reference>
<reference evidence="7" key="1">
    <citation type="submission" date="2009-07" db="EMBL/GenBank/DDBJ databases">
        <authorList>
            <consortium name="US DOE Joint Genome Institute (JGI-PGF)"/>
            <person name="Lucas S."/>
            <person name="Copeland A."/>
            <person name="Lapidus A."/>
            <person name="Glavina del Rio T."/>
            <person name="Tice H."/>
            <person name="Bruce D."/>
            <person name="Goodwin L."/>
            <person name="Pitluck S."/>
            <person name="Larimer F."/>
            <person name="Land M.L."/>
            <person name="Mouttaki H."/>
            <person name="He Z."/>
            <person name="Zhou J."/>
            <person name="Hemme C.L."/>
        </authorList>
    </citation>
    <scope>NUCLEOTIDE SEQUENCE [LARGE SCALE GENOMIC DNA]</scope>
    <source>
        <strain evidence="7">DSM 2782</strain>
    </source>
</reference>
<evidence type="ECO:0000256" key="1">
    <source>
        <dbReference type="ARBA" id="ARBA00004141"/>
    </source>
</evidence>
<evidence type="ECO:0000256" key="3">
    <source>
        <dbReference type="ARBA" id="ARBA00022692"/>
    </source>
</evidence>
<keyword evidence="4 6" id="KW-1133">Transmembrane helix</keyword>
<dbReference type="GO" id="GO:0004659">
    <property type="term" value="F:prenyltransferase activity"/>
    <property type="evidence" value="ECO:0007669"/>
    <property type="project" value="InterPro"/>
</dbReference>
<dbReference type="Proteomes" id="UP000003860">
    <property type="component" value="Unassembled WGS sequence"/>
</dbReference>
<feature type="transmembrane region" description="Helical" evidence="6">
    <location>
        <begin position="238"/>
        <end position="259"/>
    </location>
</feature>
<feature type="transmembrane region" description="Helical" evidence="6">
    <location>
        <begin position="101"/>
        <end position="120"/>
    </location>
</feature>
<feature type="transmembrane region" description="Helical" evidence="6">
    <location>
        <begin position="280"/>
        <end position="301"/>
    </location>
</feature>
<comment type="caution">
    <text evidence="7">The sequence shown here is derived from an EMBL/GenBank/DDBJ whole genome shotgun (WGS) entry which is preliminary data.</text>
</comment>
<dbReference type="InterPro" id="IPR000537">
    <property type="entry name" value="UbiA_prenyltransferase"/>
</dbReference>
<sequence>MIGRFLNYVEIKTKITSTFAFLITMAYLFYIGNPVNWKLTLIFFASMFIFDMTTTAINNYIDSKTNHQSLGFKRNTALAIIYVMLGISTALGLYLAYLSDVVVLLIGGVCFLCGIFYTFGPIPISRQPLGEIFSGFFYGLLIPFILLYINLPKGTLLNLSLSLTEINLQLSIMPIITVILLSIPPVCTTANIMLANNICDLERDITVKRFTLPYYLGKSKSVYLFAGLYYLVYLDIILMVALGKLPWVCLLALISLYPVQKNINLFFKEQDKAKTFIVSIKNYVLIMSSISLLIFIGGLLFQGN</sequence>
<feature type="transmembrane region" description="Helical" evidence="6">
    <location>
        <begin position="77"/>
        <end position="95"/>
    </location>
</feature>
<keyword evidence="5 6" id="KW-0472">Membrane</keyword>
<proteinExistence type="predicted"/>
<dbReference type="PANTHER" id="PTHR13929">
    <property type="entry name" value="1,4-DIHYDROXY-2-NAPHTHOATE OCTAPRENYLTRANSFERASE"/>
    <property type="match status" value="1"/>
</dbReference>
<dbReference type="GO" id="GO:0016020">
    <property type="term" value="C:membrane"/>
    <property type="evidence" value="ECO:0007669"/>
    <property type="project" value="UniProtKB-SubCell"/>
</dbReference>
<name>F1T7J5_9FIRM</name>
<organism evidence="7 8">
    <name type="scientific">Ruminiclostridium papyrosolvens DSM 2782</name>
    <dbReference type="NCBI Taxonomy" id="588581"/>
    <lineage>
        <taxon>Bacteria</taxon>
        <taxon>Bacillati</taxon>
        <taxon>Bacillota</taxon>
        <taxon>Clostridia</taxon>
        <taxon>Eubacteriales</taxon>
        <taxon>Oscillospiraceae</taxon>
        <taxon>Ruminiclostridium</taxon>
    </lineage>
</organism>
<dbReference type="STRING" id="588581.Cpap_3877"/>
<evidence type="ECO:0000256" key="5">
    <source>
        <dbReference type="ARBA" id="ARBA00023136"/>
    </source>
</evidence>
<dbReference type="eggNOG" id="COG1575">
    <property type="taxonomic scope" value="Bacteria"/>
</dbReference>
<dbReference type="EMBL" id="ACXX02000001">
    <property type="protein sequence ID" value="EGD49443.1"/>
    <property type="molecule type" value="Genomic_DNA"/>
</dbReference>
<feature type="transmembrane region" description="Helical" evidence="6">
    <location>
        <begin position="37"/>
        <end position="57"/>
    </location>
</feature>
<gene>
    <name evidence="7" type="ORF">Cpap_3877</name>
</gene>
<feature type="transmembrane region" description="Helical" evidence="6">
    <location>
        <begin position="12"/>
        <end position="31"/>
    </location>
</feature>
<evidence type="ECO:0000313" key="8">
    <source>
        <dbReference type="Proteomes" id="UP000003860"/>
    </source>
</evidence>
<dbReference type="InterPro" id="IPR026046">
    <property type="entry name" value="UBIAD1"/>
</dbReference>
<dbReference type="GO" id="GO:0009234">
    <property type="term" value="P:menaquinone biosynthetic process"/>
    <property type="evidence" value="ECO:0007669"/>
    <property type="project" value="TreeGrafter"/>
</dbReference>
<dbReference type="AlphaFoldDB" id="F1T7J5"/>
<dbReference type="GO" id="GO:0042371">
    <property type="term" value="P:vitamin K biosynthetic process"/>
    <property type="evidence" value="ECO:0007669"/>
    <property type="project" value="TreeGrafter"/>
</dbReference>
<comment type="subcellular location">
    <subcellularLocation>
        <location evidence="1">Membrane</location>
        <topology evidence="1">Multi-pass membrane protein</topology>
    </subcellularLocation>
</comment>
<dbReference type="Pfam" id="PF01040">
    <property type="entry name" value="UbiA"/>
    <property type="match status" value="1"/>
</dbReference>
<keyword evidence="2" id="KW-0808">Transferase</keyword>
<evidence type="ECO:0000256" key="2">
    <source>
        <dbReference type="ARBA" id="ARBA00022679"/>
    </source>
</evidence>
<keyword evidence="8" id="KW-1185">Reference proteome</keyword>
<dbReference type="PANTHER" id="PTHR13929:SF0">
    <property type="entry name" value="UBIA PRENYLTRANSFERASE DOMAIN-CONTAINING PROTEIN 1"/>
    <property type="match status" value="1"/>
</dbReference>
<evidence type="ECO:0000256" key="4">
    <source>
        <dbReference type="ARBA" id="ARBA00022989"/>
    </source>
</evidence>